<dbReference type="EMBL" id="CP117411">
    <property type="protein sequence ID" value="WCT72623.1"/>
    <property type="molecule type" value="Genomic_DNA"/>
</dbReference>
<organism evidence="2 3">
    <name type="scientific">Sphingomonas naphthae</name>
    <dbReference type="NCBI Taxonomy" id="1813468"/>
    <lineage>
        <taxon>Bacteria</taxon>
        <taxon>Pseudomonadati</taxon>
        <taxon>Pseudomonadota</taxon>
        <taxon>Alphaproteobacteria</taxon>
        <taxon>Sphingomonadales</taxon>
        <taxon>Sphingomonadaceae</taxon>
        <taxon>Sphingomonas</taxon>
    </lineage>
</organism>
<evidence type="ECO:0000313" key="2">
    <source>
        <dbReference type="EMBL" id="WCT72623.1"/>
    </source>
</evidence>
<evidence type="ECO:0000256" key="1">
    <source>
        <dbReference type="SAM" id="MobiDB-lite"/>
    </source>
</evidence>
<accession>A0ABY7TI95</accession>
<keyword evidence="3" id="KW-1185">Reference proteome</keyword>
<dbReference type="Proteomes" id="UP001220395">
    <property type="component" value="Chromosome"/>
</dbReference>
<feature type="region of interest" description="Disordered" evidence="1">
    <location>
        <begin position="1"/>
        <end position="28"/>
    </location>
</feature>
<name>A0ABY7TI95_9SPHN</name>
<evidence type="ECO:0000313" key="3">
    <source>
        <dbReference type="Proteomes" id="UP001220395"/>
    </source>
</evidence>
<reference evidence="2 3" key="1">
    <citation type="submission" date="2023-02" db="EMBL/GenBank/DDBJ databases">
        <title>Genome sequence of Sphingomonas naphthae.</title>
        <authorList>
            <person name="Kim S."/>
            <person name="Heo J."/>
            <person name="Kwon S.-W."/>
        </authorList>
    </citation>
    <scope>NUCLEOTIDE SEQUENCE [LARGE SCALE GENOMIC DNA]</scope>
    <source>
        <strain evidence="2 3">KACC 18716</strain>
    </source>
</reference>
<proteinExistence type="predicted"/>
<feature type="compositionally biased region" description="Pro residues" evidence="1">
    <location>
        <begin position="177"/>
        <end position="190"/>
    </location>
</feature>
<sequence>MNKEEIGDRKVAVKLRPGRKPAEPGTISDAVRLTRERIAEAADRLVDAGVWPSPAKVSEYDPTLSRGNVAHHPGALLEARRRWVRLNGSNPHWQDPESIDERKAAGSRAKSVDPGEAACTCASCADPASEPLELERRRVRRLESELRERDEAIAQLKQIVANAKEINSRLMKGLRPPMQPHPGDGGPPPV</sequence>
<gene>
    <name evidence="2" type="ORF">PQ455_13400</name>
</gene>
<protein>
    <submittedName>
        <fullName evidence="2">Uncharacterized protein</fullName>
    </submittedName>
</protein>
<feature type="region of interest" description="Disordered" evidence="1">
    <location>
        <begin position="88"/>
        <end position="126"/>
    </location>
</feature>
<feature type="compositionally biased region" description="Basic and acidic residues" evidence="1">
    <location>
        <begin position="1"/>
        <end position="11"/>
    </location>
</feature>
<feature type="region of interest" description="Disordered" evidence="1">
    <location>
        <begin position="168"/>
        <end position="190"/>
    </location>
</feature>
<dbReference type="RefSeq" id="WP_273686593.1">
    <property type="nucleotide sequence ID" value="NZ_CP117411.1"/>
</dbReference>